<dbReference type="Proteomes" id="UP001597419">
    <property type="component" value="Unassembled WGS sequence"/>
</dbReference>
<dbReference type="RefSeq" id="WP_345407051.1">
    <property type="nucleotide sequence ID" value="NZ_BAABHG010000021.1"/>
</dbReference>
<reference evidence="2" key="1">
    <citation type="journal article" date="2019" name="Int. J. Syst. Evol. Microbiol.">
        <title>The Global Catalogue of Microorganisms (GCM) 10K type strain sequencing project: providing services to taxonomists for standard genome sequencing and annotation.</title>
        <authorList>
            <consortium name="The Broad Institute Genomics Platform"/>
            <consortium name="The Broad Institute Genome Sequencing Center for Infectious Disease"/>
            <person name="Wu L."/>
            <person name="Ma J."/>
        </authorList>
    </citation>
    <scope>NUCLEOTIDE SEQUENCE [LARGE SCALE GENOMIC DNA]</scope>
    <source>
        <strain evidence="2">CGMCC 4.7643</strain>
    </source>
</reference>
<name>A0ABW5GX12_9PSEU</name>
<protein>
    <recommendedName>
        <fullName evidence="3">Secreted protein</fullName>
    </recommendedName>
</protein>
<sequence length="186" mass="20681">MSNLLSAIPALIGVVVGVITTGWTDRLRWKRNQAIRWDERRIDVYAEYALTINKVHMTALGMVNPSSVHGLAEPISHEAGLDLIAQAEARRTEAWEKMLLLADGPTVEAALRWHNTVKIEAEFAQSRPHDAGSVDWTAAVQNVDEARERYYEAARNSVGVTGRLTVSTIRQLLARDQAQRNSVQGN</sequence>
<keyword evidence="2" id="KW-1185">Reference proteome</keyword>
<accession>A0ABW5GX12</accession>
<gene>
    <name evidence="1" type="ORF">ACFSYJ_43230</name>
</gene>
<comment type="caution">
    <text evidence="1">The sequence shown here is derived from an EMBL/GenBank/DDBJ whole genome shotgun (WGS) entry which is preliminary data.</text>
</comment>
<evidence type="ECO:0000313" key="1">
    <source>
        <dbReference type="EMBL" id="MFD2465495.1"/>
    </source>
</evidence>
<dbReference type="EMBL" id="JBHUKU010000033">
    <property type="protein sequence ID" value="MFD2465495.1"/>
    <property type="molecule type" value="Genomic_DNA"/>
</dbReference>
<proteinExistence type="predicted"/>
<organism evidence="1 2">
    <name type="scientific">Amycolatopsis samaneae</name>
    <dbReference type="NCBI Taxonomy" id="664691"/>
    <lineage>
        <taxon>Bacteria</taxon>
        <taxon>Bacillati</taxon>
        <taxon>Actinomycetota</taxon>
        <taxon>Actinomycetes</taxon>
        <taxon>Pseudonocardiales</taxon>
        <taxon>Pseudonocardiaceae</taxon>
        <taxon>Amycolatopsis</taxon>
    </lineage>
</organism>
<evidence type="ECO:0008006" key="3">
    <source>
        <dbReference type="Google" id="ProtNLM"/>
    </source>
</evidence>
<evidence type="ECO:0000313" key="2">
    <source>
        <dbReference type="Proteomes" id="UP001597419"/>
    </source>
</evidence>